<dbReference type="EMBL" id="FPBH01000006">
    <property type="protein sequence ID" value="SFT97704.1"/>
    <property type="molecule type" value="Genomic_DNA"/>
</dbReference>
<dbReference type="Proteomes" id="UP000198844">
    <property type="component" value="Unassembled WGS sequence"/>
</dbReference>
<sequence length="100" mass="11553">MMFREGVERQALVARREMVRSRELLTRAEFCTRLGVSERRIARMVATGSAFSIEVDGVEYFPALRANRERWPLARMAMLNAWPRDNRPTQTFGVSACHHA</sequence>
<accession>A0A1I7CE86</accession>
<evidence type="ECO:0000313" key="2">
    <source>
        <dbReference type="Proteomes" id="UP000198844"/>
    </source>
</evidence>
<evidence type="ECO:0000313" key="1">
    <source>
        <dbReference type="EMBL" id="SFT97704.1"/>
    </source>
</evidence>
<reference evidence="1 2" key="1">
    <citation type="submission" date="2016-10" db="EMBL/GenBank/DDBJ databases">
        <authorList>
            <person name="de Groot N.N."/>
        </authorList>
    </citation>
    <scope>NUCLEOTIDE SEQUENCE [LARGE SCALE GENOMIC DNA]</scope>
    <source>
        <strain evidence="1 2">LMG 27731</strain>
    </source>
</reference>
<name>A0A1I7CE86_9BURK</name>
<gene>
    <name evidence="1" type="ORF">SAMN05192563_1006160</name>
</gene>
<proteinExistence type="predicted"/>
<evidence type="ECO:0008006" key="3">
    <source>
        <dbReference type="Google" id="ProtNLM"/>
    </source>
</evidence>
<organism evidence="1 2">
    <name type="scientific">Paraburkholderia aspalathi</name>
    <dbReference type="NCBI Taxonomy" id="1324617"/>
    <lineage>
        <taxon>Bacteria</taxon>
        <taxon>Pseudomonadati</taxon>
        <taxon>Pseudomonadota</taxon>
        <taxon>Betaproteobacteria</taxon>
        <taxon>Burkholderiales</taxon>
        <taxon>Burkholderiaceae</taxon>
        <taxon>Paraburkholderia</taxon>
    </lineage>
</organism>
<protein>
    <recommendedName>
        <fullName evidence="3">Helix-turn-helix domain-containing protein</fullName>
    </recommendedName>
</protein>
<dbReference type="AlphaFoldDB" id="A0A1I7CE86"/>